<dbReference type="AlphaFoldDB" id="A0A0N1I335"/>
<keyword evidence="1" id="KW-0175">Coiled coil</keyword>
<dbReference type="EMBL" id="LJSK01000268">
    <property type="protein sequence ID" value="KPI84330.1"/>
    <property type="molecule type" value="Genomic_DNA"/>
</dbReference>
<feature type="region of interest" description="Disordered" evidence="2">
    <location>
        <begin position="678"/>
        <end position="707"/>
    </location>
</feature>
<feature type="compositionally biased region" description="Basic residues" evidence="2">
    <location>
        <begin position="612"/>
        <end position="622"/>
    </location>
</feature>
<dbReference type="OMA" id="REEHDFW"/>
<feature type="region of interest" description="Disordered" evidence="2">
    <location>
        <begin position="528"/>
        <end position="550"/>
    </location>
</feature>
<feature type="compositionally biased region" description="Basic and acidic residues" evidence="2">
    <location>
        <begin position="528"/>
        <end position="541"/>
    </location>
</feature>
<feature type="compositionally biased region" description="Polar residues" evidence="2">
    <location>
        <begin position="572"/>
        <end position="594"/>
    </location>
</feature>
<feature type="coiled-coil region" evidence="1">
    <location>
        <begin position="725"/>
        <end position="848"/>
    </location>
</feature>
<feature type="region of interest" description="Disordered" evidence="2">
    <location>
        <begin position="418"/>
        <end position="455"/>
    </location>
</feature>
<feature type="compositionally biased region" description="Basic and acidic residues" evidence="2">
    <location>
        <begin position="423"/>
        <end position="433"/>
    </location>
</feature>
<accession>A0A0N1I335</accession>
<comment type="caution">
    <text evidence="3">The sequence shown here is derived from an EMBL/GenBank/DDBJ whole genome shotgun (WGS) entry which is preliminary data.</text>
</comment>
<feature type="compositionally biased region" description="Basic and acidic residues" evidence="2">
    <location>
        <begin position="230"/>
        <end position="242"/>
    </location>
</feature>
<dbReference type="Proteomes" id="UP000038009">
    <property type="component" value="Unassembled WGS sequence"/>
</dbReference>
<evidence type="ECO:0000256" key="1">
    <source>
        <dbReference type="SAM" id="Coils"/>
    </source>
</evidence>
<feature type="region of interest" description="Disordered" evidence="2">
    <location>
        <begin position="566"/>
        <end position="640"/>
    </location>
</feature>
<protein>
    <recommendedName>
        <fullName evidence="5">200 kDa antigen p200</fullName>
    </recommendedName>
</protein>
<sequence>MSAIQDAVRQDGVMDAPDRSRSDFVLNRSRRGSVASSRFSGRRSWGSSMRDEVQSLDEFLRKQRVIRYMQEERERAARSRLLREEHDAWVEFRDQERTERLKYMTEQEIAELLQREAAEISRESKAAEQSHQRATEDAVRRRQSWMEMRRQEEDAVLARRKSEVRADEARRAAEREAAAKMDAVAEAERAHRASKELRDREEELTAKCKQLERALEEAKAATTLAQRSQQRAEESLAMEHENAAKVKAANQLAHDRLVKELGEMRVQLASAEAEKKREETAKADALRDVARKERELTDLKKHNEELLAVQVAQKAATEAKLRAAPSREESSALKEALSKEKAARSEAVAEAVQLRAQVEALQQRVAAASTPGPEWEAENTRKLNAVAEDARRAQVELHKERQAREKAEAAATEASEALAKALAARDKAEKEARMAPAVPVPAPTPAKKVEADRRKLADAEKKLEEMRRAKTQDEEEMKALRSALNRARRDLESEAAARAQFEHLASQAVATDDRVPRVELDEMRKKLLKAQGERDAARRDVASAQQGSERELGALKAWCERLQEQLRQQQQHMQPRTPTPEQRALQKSNEQQTVHTDDEFTPRTTTPTPHCRTPHSIRKHRPNGLASERPHVEEKAANEQRIRELEAQVLALQDDLKKSGDKERKVLAVSGSAITTVRSPTTEALPDLSSRSPSRMQRASPAEEQAVKDKMAALGKENAVMRGKYEDLLKARNQADVALKSAEKQVEEQNRRILQLEAELRMKEAHLTSPKQAASDLQQREPIAAVAASARDTSALEARIKELEELLKKEREARLAAEKRIEELKKRAEVAEADSKKAKLAAVKAEEKYAAAGAAAESKPKKAKSGCC</sequence>
<feature type="region of interest" description="Disordered" evidence="2">
    <location>
        <begin position="221"/>
        <end position="242"/>
    </location>
</feature>
<reference evidence="3 4" key="1">
    <citation type="journal article" date="2015" name="PLoS Pathog.">
        <title>Leptomonas seymouri: Adaptations to the Dixenous Life Cycle Analyzed by Genome Sequencing, Transcriptome Profiling and Co-infection with Leishmania donovani.</title>
        <authorList>
            <person name="Kraeva N."/>
            <person name="Butenko A."/>
            <person name="Hlavacova J."/>
            <person name="Kostygov A."/>
            <person name="Myskova J."/>
            <person name="Grybchuk D."/>
            <person name="Lestinova T."/>
            <person name="Votypka J."/>
            <person name="Volf P."/>
            <person name="Opperdoes F."/>
            <person name="Flegontov P."/>
            <person name="Lukes J."/>
            <person name="Yurchenko V."/>
        </authorList>
    </citation>
    <scope>NUCLEOTIDE SEQUENCE [LARGE SCALE GENOMIC DNA]</scope>
    <source>
        <strain evidence="3 4">ATCC 30220</strain>
    </source>
</reference>
<evidence type="ECO:0000256" key="2">
    <source>
        <dbReference type="SAM" id="MobiDB-lite"/>
    </source>
</evidence>
<feature type="compositionally biased region" description="Basic and acidic residues" evidence="2">
    <location>
        <begin position="120"/>
        <end position="140"/>
    </location>
</feature>
<feature type="compositionally biased region" description="Basic and acidic residues" evidence="2">
    <location>
        <begin position="186"/>
        <end position="201"/>
    </location>
</feature>
<keyword evidence="4" id="KW-1185">Reference proteome</keyword>
<dbReference type="OrthoDB" id="251095at2759"/>
<name>A0A0N1I335_LEPSE</name>
<proteinExistence type="predicted"/>
<dbReference type="VEuPathDB" id="TriTrypDB:Lsey_0268_0060"/>
<organism evidence="3 4">
    <name type="scientific">Leptomonas seymouri</name>
    <dbReference type="NCBI Taxonomy" id="5684"/>
    <lineage>
        <taxon>Eukaryota</taxon>
        <taxon>Discoba</taxon>
        <taxon>Euglenozoa</taxon>
        <taxon>Kinetoplastea</taxon>
        <taxon>Metakinetoplastina</taxon>
        <taxon>Trypanosomatida</taxon>
        <taxon>Trypanosomatidae</taxon>
        <taxon>Leishmaniinae</taxon>
        <taxon>Leptomonas</taxon>
    </lineage>
</organism>
<evidence type="ECO:0000313" key="3">
    <source>
        <dbReference type="EMBL" id="KPI84330.1"/>
    </source>
</evidence>
<feature type="compositionally biased region" description="Basic and acidic residues" evidence="2">
    <location>
        <begin position="156"/>
        <end position="179"/>
    </location>
</feature>
<evidence type="ECO:0008006" key="5">
    <source>
        <dbReference type="Google" id="ProtNLM"/>
    </source>
</evidence>
<feature type="compositionally biased region" description="Basic and acidic residues" evidence="2">
    <location>
        <begin position="628"/>
        <end position="640"/>
    </location>
</feature>
<feature type="compositionally biased region" description="Low complexity" evidence="2">
    <location>
        <begin position="602"/>
        <end position="611"/>
    </location>
</feature>
<feature type="region of interest" description="Disordered" evidence="2">
    <location>
        <begin position="156"/>
        <end position="201"/>
    </location>
</feature>
<gene>
    <name evidence="3" type="ORF">ABL78_6615</name>
</gene>
<feature type="region of interest" description="Disordered" evidence="2">
    <location>
        <begin position="1"/>
        <end position="27"/>
    </location>
</feature>
<feature type="region of interest" description="Disordered" evidence="2">
    <location>
        <begin position="120"/>
        <end position="142"/>
    </location>
</feature>
<evidence type="ECO:0000313" key="4">
    <source>
        <dbReference type="Proteomes" id="UP000038009"/>
    </source>
</evidence>